<dbReference type="PATRIC" id="fig|1125725.3.peg.184"/>
<dbReference type="EMBL" id="AUZJ01000005">
    <property type="protein sequence ID" value="ERF61800.1"/>
    <property type="molecule type" value="Genomic_DNA"/>
</dbReference>
<protein>
    <submittedName>
        <fullName evidence="1">Uncharacterized protein</fullName>
    </submittedName>
</protein>
<dbReference type="STRING" id="1125725.HMPREF1325_1301"/>
<gene>
    <name evidence="2" type="ORF">HMPREF0860_1566</name>
    <name evidence="1" type="ORF">HMPREF1325_1301</name>
</gene>
<evidence type="ECO:0000313" key="2">
    <source>
        <dbReference type="EMBL" id="ERK05125.1"/>
    </source>
</evidence>
<dbReference type="Proteomes" id="UP000016412">
    <property type="component" value="Unassembled WGS sequence"/>
</dbReference>
<evidence type="ECO:0000313" key="4">
    <source>
        <dbReference type="Proteomes" id="UP000016646"/>
    </source>
</evidence>
<dbReference type="Proteomes" id="UP000016646">
    <property type="component" value="Unassembled WGS sequence"/>
</dbReference>
<proteinExistence type="predicted"/>
<dbReference type="RefSeq" id="WP_021329346.1">
    <property type="nucleotide sequence ID" value="NZ_AUZJ01000005.1"/>
</dbReference>
<keyword evidence="4" id="KW-1185">Reference proteome</keyword>
<organism evidence="1 3">
    <name type="scientific">Treponema socranskii subsp. socranskii VPI DR56BR1116 = ATCC 35536</name>
    <dbReference type="NCBI Taxonomy" id="1125725"/>
    <lineage>
        <taxon>Bacteria</taxon>
        <taxon>Pseudomonadati</taxon>
        <taxon>Spirochaetota</taxon>
        <taxon>Spirochaetia</taxon>
        <taxon>Spirochaetales</taxon>
        <taxon>Treponemataceae</taxon>
        <taxon>Treponema</taxon>
    </lineage>
</organism>
<sequence>MTRYEQIIAKIAEETEKAEKSKILGDAEMEMFHRNAAKGFQRRLRMLSLDEAAELV</sequence>
<name>U2MU14_TRESO</name>
<evidence type="ECO:0000313" key="3">
    <source>
        <dbReference type="Proteomes" id="UP000016412"/>
    </source>
</evidence>
<dbReference type="EMBL" id="AVQI01000002">
    <property type="protein sequence ID" value="ERK05125.1"/>
    <property type="molecule type" value="Genomic_DNA"/>
</dbReference>
<evidence type="ECO:0000313" key="1">
    <source>
        <dbReference type="EMBL" id="ERF61800.1"/>
    </source>
</evidence>
<dbReference type="AlphaFoldDB" id="U2MU14"/>
<reference evidence="3 4" key="1">
    <citation type="submission" date="2013-08" db="EMBL/GenBank/DDBJ databases">
        <authorList>
            <person name="Durkin A.S."/>
            <person name="Haft D.R."/>
            <person name="McCorrison J."/>
            <person name="Torralba M."/>
            <person name="Gillis M."/>
            <person name="Haft D.H."/>
            <person name="Methe B."/>
            <person name="Sutton G."/>
            <person name="Nelson K.E."/>
        </authorList>
    </citation>
    <scope>NUCLEOTIDE SEQUENCE [LARGE SCALE GENOMIC DNA]</scope>
    <source>
        <strain evidence="2 4">ATCC 35536</strain>
        <strain evidence="1 3">VPI DR56BR1116</strain>
    </source>
</reference>
<comment type="caution">
    <text evidence="1">The sequence shown here is derived from an EMBL/GenBank/DDBJ whole genome shotgun (WGS) entry which is preliminary data.</text>
</comment>
<accession>U2MU14</accession>